<organism evidence="3 4">
    <name type="scientific">Zingiber officinale</name>
    <name type="common">Ginger</name>
    <name type="synonym">Amomum zingiber</name>
    <dbReference type="NCBI Taxonomy" id="94328"/>
    <lineage>
        <taxon>Eukaryota</taxon>
        <taxon>Viridiplantae</taxon>
        <taxon>Streptophyta</taxon>
        <taxon>Embryophyta</taxon>
        <taxon>Tracheophyta</taxon>
        <taxon>Spermatophyta</taxon>
        <taxon>Magnoliopsida</taxon>
        <taxon>Liliopsida</taxon>
        <taxon>Zingiberales</taxon>
        <taxon>Zingiberaceae</taxon>
        <taxon>Zingiber</taxon>
    </lineage>
</organism>
<dbReference type="PANTHER" id="PTHR22593">
    <property type="entry name" value="TRANSMEMBRANE PROTEIN 18"/>
    <property type="match status" value="1"/>
</dbReference>
<dbReference type="InterPro" id="IPR000253">
    <property type="entry name" value="FHA_dom"/>
</dbReference>
<dbReference type="Gene3D" id="2.60.200.20">
    <property type="match status" value="1"/>
</dbReference>
<accession>A0A8J5IAW1</accession>
<name>A0A8J5IAW1_ZINOF</name>
<dbReference type="SUPFAM" id="SSF49879">
    <property type="entry name" value="SMAD/FHA domain"/>
    <property type="match status" value="1"/>
</dbReference>
<proteinExistence type="predicted"/>
<feature type="region of interest" description="Disordered" evidence="1">
    <location>
        <begin position="217"/>
        <end position="238"/>
    </location>
</feature>
<feature type="region of interest" description="Disordered" evidence="1">
    <location>
        <begin position="651"/>
        <end position="720"/>
    </location>
</feature>
<dbReference type="EMBL" id="JACMSC010000002">
    <property type="protein sequence ID" value="KAG6531721.1"/>
    <property type="molecule type" value="Genomic_DNA"/>
</dbReference>
<feature type="compositionally biased region" description="Basic and acidic residues" evidence="1">
    <location>
        <begin position="454"/>
        <end position="464"/>
    </location>
</feature>
<feature type="compositionally biased region" description="Basic and acidic residues" evidence="1">
    <location>
        <begin position="421"/>
        <end position="433"/>
    </location>
</feature>
<evidence type="ECO:0000259" key="2">
    <source>
        <dbReference type="PROSITE" id="PS50006"/>
    </source>
</evidence>
<feature type="compositionally biased region" description="Basic and acidic residues" evidence="1">
    <location>
        <begin position="62"/>
        <end position="74"/>
    </location>
</feature>
<evidence type="ECO:0000313" key="3">
    <source>
        <dbReference type="EMBL" id="KAG6531721.1"/>
    </source>
</evidence>
<dbReference type="Gene3D" id="3.40.50.1010">
    <property type="entry name" value="5'-nuclease"/>
    <property type="match status" value="1"/>
</dbReference>
<dbReference type="Pfam" id="PF13638">
    <property type="entry name" value="PIN_4"/>
    <property type="match status" value="1"/>
</dbReference>
<feature type="compositionally biased region" description="Basic and acidic residues" evidence="1">
    <location>
        <begin position="659"/>
        <end position="671"/>
    </location>
</feature>
<dbReference type="PROSITE" id="PS50006">
    <property type="entry name" value="FHA_DOMAIN"/>
    <property type="match status" value="1"/>
</dbReference>
<dbReference type="Proteomes" id="UP000734854">
    <property type="component" value="Unassembled WGS sequence"/>
</dbReference>
<dbReference type="AlphaFoldDB" id="A0A8J5IAW1"/>
<evidence type="ECO:0000313" key="4">
    <source>
        <dbReference type="Proteomes" id="UP000734854"/>
    </source>
</evidence>
<feature type="compositionally biased region" description="Polar residues" evidence="1">
    <location>
        <begin position="621"/>
        <end position="633"/>
    </location>
</feature>
<dbReference type="GO" id="GO:0031965">
    <property type="term" value="C:nuclear membrane"/>
    <property type="evidence" value="ECO:0007669"/>
    <property type="project" value="TreeGrafter"/>
</dbReference>
<dbReference type="CDD" id="cd09880">
    <property type="entry name" value="PIN_Smg5-6-like"/>
    <property type="match status" value="1"/>
</dbReference>
<feature type="region of interest" description="Disordered" evidence="1">
    <location>
        <begin position="946"/>
        <end position="968"/>
    </location>
</feature>
<dbReference type="InterPro" id="IPR008984">
    <property type="entry name" value="SMAD_FHA_dom_sf"/>
</dbReference>
<reference evidence="3 4" key="1">
    <citation type="submission" date="2020-08" db="EMBL/GenBank/DDBJ databases">
        <title>Plant Genome Project.</title>
        <authorList>
            <person name="Zhang R.-G."/>
        </authorList>
    </citation>
    <scope>NUCLEOTIDE SEQUENCE [LARGE SCALE GENOMIC DNA]</scope>
    <source>
        <tissue evidence="3">Rhizome</tissue>
    </source>
</reference>
<dbReference type="InterPro" id="IPR002716">
    <property type="entry name" value="PIN_dom"/>
</dbReference>
<evidence type="ECO:0000256" key="1">
    <source>
        <dbReference type="SAM" id="MobiDB-lite"/>
    </source>
</evidence>
<sequence length="1245" mass="137725">MDSKQTLGTMADEKRLSALVEEEESKIALLSVFKKGSIRKYIFLNLPPPPPHMEKAGGNASPRDRLLRGRREGNENEDEDKDGPILFGRHPNCHIVLDHPSVSRIHLAARLVPSKQKLSVIDLSSVHGTWISGTRIAPNTTVDMVDGDSLRFGASTRFYRLQWLSVSQAMEMENPLEPVLEGKEETYQALIQEDCGELLAGGYDLLLPNVIPSAPPLPEVSSSSPLPPGIAQRSPERKVTEVQRSNLLSSAPEEVLNSSLLPSITENQSASKELEIENLGFPSVAPIGMELRSPDGKVTEVQRSSFLSVVPKEEPALEGKKETYQEDCGESLAGDHALLLSNVIPSAPPLSEVLSSSPLLPGIAQLSPERKVTGVQRSKFLSAAPKEVLNSSLLPSITEHQTASKELEVENLGFLLVAPMETEKQSPTRKETEAESSSFLSTAPIKNLNSSMPPERENHSPQRKELQVENSSFHCNSPMMESNGSLMSTVAVDSIKIMNSSTLPQDMQHPSPVWKESEIESSSFHSVATMVDSIASLMSTVVVNSSKILNSSPLSQKMEHHSPARKVPEVENSSFHSAAPMVESFGSLMSAVVVASNEIFNSSSLPEEMNRQGPPRKESAVENSTFDSSSPMAESIGSFMSTMVVDSSEILNPSPQSQEAKHQRPLRREPEVESTSPRSAAPIEYSNPQVLSVTNLSSEPEHLTPKRSDKRRASSSLLSRRSKMKSLGFLSLDTERDKKKVQHAKTESEGVDKENHHVFEQTKREDKLCRVLFDNEGEKKQIREEFFDSDKENVTPMSSRRKIMKRSPRILHQSLGVVEQSKVEQNAIIPSANSFKSQKTLKANISAAKSDQQELIASSCWLEDIHIDKENSIMESCKGKKSRKTSSRTPLVVQDNEEAFPCNKENMTPEISVSLKSKELLLNNTCARIEKEIMKKRVERIPLQSLLNNTPSKPNDALHSMKPSKGNSVSIEDDLVTKCQLNNRSIPMGGEVLHKTEERKIWHLVVDANCFLDEESTKSLRLLEGLKGTHLIIPQIVLRELDCLKRRESFFSKSTKMASKALQWIEKCMVNVSWWIHVQSSFETLPAAPTPPISPRSPLFTGPKSSFSSCGNLTDIVSPTAEDHILDSALFFKNRKRDGQFVILSNSITLKIKAMAEGLLSESPKDFRASLVNPFSKRFLWANSSPRGSTWSCSTDTALFNNHLHPEPLRKVGKAPADVKGLKLILLHNAQFAQTNSTFPFTGSE</sequence>
<keyword evidence="4" id="KW-1185">Reference proteome</keyword>
<feature type="domain" description="FHA" evidence="2">
    <location>
        <begin position="85"/>
        <end position="136"/>
    </location>
</feature>
<gene>
    <name evidence="3" type="ORF">ZIOFF_005541</name>
</gene>
<feature type="region of interest" description="Disordered" evidence="1">
    <location>
        <begin position="604"/>
        <end position="633"/>
    </location>
</feature>
<feature type="region of interest" description="Disordered" evidence="1">
    <location>
        <begin position="49"/>
        <end position="85"/>
    </location>
</feature>
<dbReference type="Pfam" id="PF00498">
    <property type="entry name" value="FHA"/>
    <property type="match status" value="1"/>
</dbReference>
<comment type="caution">
    <text evidence="3">The sequence shown here is derived from an EMBL/GenBank/DDBJ whole genome shotgun (WGS) entry which is preliminary data.</text>
</comment>
<feature type="compositionally biased region" description="Polar residues" evidence="1">
    <location>
        <begin position="686"/>
        <end position="698"/>
    </location>
</feature>
<protein>
    <recommendedName>
        <fullName evidence="2">FHA domain-containing protein</fullName>
    </recommendedName>
</protein>
<feature type="region of interest" description="Disordered" evidence="1">
    <location>
        <begin position="421"/>
        <end position="464"/>
    </location>
</feature>
<dbReference type="PANTHER" id="PTHR22593:SF8">
    <property type="entry name" value="FHA DOMAIN-CONTAINING PROTEIN PS1"/>
    <property type="match status" value="1"/>
</dbReference>
<dbReference type="SMART" id="SM00240">
    <property type="entry name" value="FHA"/>
    <property type="match status" value="1"/>
</dbReference>